<reference evidence="3" key="1">
    <citation type="journal article" date="2005" name="Nature">
        <title>The map-based sequence of the rice genome.</title>
        <authorList>
            <consortium name="International rice genome sequencing project (IRGSP)"/>
            <person name="Matsumoto T."/>
            <person name="Wu J."/>
            <person name="Kanamori H."/>
            <person name="Katayose Y."/>
            <person name="Fujisawa M."/>
            <person name="Namiki N."/>
            <person name="Mizuno H."/>
            <person name="Yamamoto K."/>
            <person name="Antonio B.A."/>
            <person name="Baba T."/>
            <person name="Sakata K."/>
            <person name="Nagamura Y."/>
            <person name="Aoki H."/>
            <person name="Arikawa K."/>
            <person name="Arita K."/>
            <person name="Bito T."/>
            <person name="Chiden Y."/>
            <person name="Fujitsuka N."/>
            <person name="Fukunaka R."/>
            <person name="Hamada M."/>
            <person name="Harada C."/>
            <person name="Hayashi A."/>
            <person name="Hijishita S."/>
            <person name="Honda M."/>
            <person name="Hosokawa S."/>
            <person name="Ichikawa Y."/>
            <person name="Idonuma A."/>
            <person name="Iijima M."/>
            <person name="Ikeda M."/>
            <person name="Ikeno M."/>
            <person name="Ito K."/>
            <person name="Ito S."/>
            <person name="Ito T."/>
            <person name="Ito Y."/>
            <person name="Ito Y."/>
            <person name="Iwabuchi A."/>
            <person name="Kamiya K."/>
            <person name="Karasawa W."/>
            <person name="Kurita K."/>
            <person name="Katagiri S."/>
            <person name="Kikuta A."/>
            <person name="Kobayashi H."/>
            <person name="Kobayashi N."/>
            <person name="Machita K."/>
            <person name="Maehara T."/>
            <person name="Masukawa M."/>
            <person name="Mizubayashi T."/>
            <person name="Mukai Y."/>
            <person name="Nagasaki H."/>
            <person name="Nagata Y."/>
            <person name="Naito S."/>
            <person name="Nakashima M."/>
            <person name="Nakama Y."/>
            <person name="Nakamichi Y."/>
            <person name="Nakamura M."/>
            <person name="Meguro A."/>
            <person name="Negishi M."/>
            <person name="Ohta I."/>
            <person name="Ohta T."/>
            <person name="Okamoto M."/>
            <person name="Ono N."/>
            <person name="Saji S."/>
            <person name="Sakaguchi M."/>
            <person name="Sakai K."/>
            <person name="Shibata M."/>
            <person name="Shimokawa T."/>
            <person name="Song J."/>
            <person name="Takazaki Y."/>
            <person name="Terasawa K."/>
            <person name="Tsugane M."/>
            <person name="Tsuji K."/>
            <person name="Ueda S."/>
            <person name="Waki K."/>
            <person name="Yamagata H."/>
            <person name="Yamamoto M."/>
            <person name="Yamamoto S."/>
            <person name="Yamane H."/>
            <person name="Yoshiki S."/>
            <person name="Yoshihara R."/>
            <person name="Yukawa K."/>
            <person name="Zhong H."/>
            <person name="Yano M."/>
            <person name="Yuan Q."/>
            <person name="Ouyang S."/>
            <person name="Liu J."/>
            <person name="Jones K.M."/>
            <person name="Gansberger K."/>
            <person name="Moffat K."/>
            <person name="Hill J."/>
            <person name="Bera J."/>
            <person name="Fadrosh D."/>
            <person name="Jin S."/>
            <person name="Johri S."/>
            <person name="Kim M."/>
            <person name="Overton L."/>
            <person name="Reardon M."/>
            <person name="Tsitrin T."/>
            <person name="Vuong H."/>
            <person name="Weaver B."/>
            <person name="Ciecko A."/>
            <person name="Tallon L."/>
            <person name="Jackson J."/>
            <person name="Pai G."/>
            <person name="Aken S.V."/>
            <person name="Utterback T."/>
            <person name="Reidmuller S."/>
            <person name="Feldblyum T."/>
            <person name="Hsiao J."/>
            <person name="Zismann V."/>
            <person name="Iobst S."/>
            <person name="de Vazeille A.R."/>
            <person name="Buell C.R."/>
            <person name="Ying K."/>
            <person name="Li Y."/>
            <person name="Lu T."/>
            <person name="Huang Y."/>
            <person name="Zhao Q."/>
            <person name="Feng Q."/>
            <person name="Zhang L."/>
            <person name="Zhu J."/>
            <person name="Weng Q."/>
            <person name="Mu J."/>
            <person name="Lu Y."/>
            <person name="Fan D."/>
            <person name="Liu Y."/>
            <person name="Guan J."/>
            <person name="Zhang Y."/>
            <person name="Yu S."/>
            <person name="Liu X."/>
            <person name="Zhang Y."/>
            <person name="Hong G."/>
            <person name="Han B."/>
            <person name="Choisne N."/>
            <person name="Demange N."/>
            <person name="Orjeda G."/>
            <person name="Samain S."/>
            <person name="Cattolico L."/>
            <person name="Pelletier E."/>
            <person name="Couloux A."/>
            <person name="Segurens B."/>
            <person name="Wincker P."/>
            <person name="D'Hont A."/>
            <person name="Scarpelli C."/>
            <person name="Weissenbach J."/>
            <person name="Salanoubat M."/>
            <person name="Quetier F."/>
            <person name="Yu Y."/>
            <person name="Kim H.R."/>
            <person name="Rambo T."/>
            <person name="Currie J."/>
            <person name="Collura K."/>
            <person name="Luo M."/>
            <person name="Yang T."/>
            <person name="Ammiraju J.S.S."/>
            <person name="Engler F."/>
            <person name="Soderlund C."/>
            <person name="Wing R.A."/>
            <person name="Palmer L.E."/>
            <person name="de la Bastide M."/>
            <person name="Spiegel L."/>
            <person name="Nascimento L."/>
            <person name="Zutavern T."/>
            <person name="O'Shaughnessy A."/>
            <person name="Dike S."/>
            <person name="Dedhia N."/>
            <person name="Preston R."/>
            <person name="Balija V."/>
            <person name="McCombie W.R."/>
            <person name="Chow T."/>
            <person name="Chen H."/>
            <person name="Chung M."/>
            <person name="Chen C."/>
            <person name="Shaw J."/>
            <person name="Wu H."/>
            <person name="Hsiao K."/>
            <person name="Chao Y."/>
            <person name="Chu M."/>
            <person name="Cheng C."/>
            <person name="Hour A."/>
            <person name="Lee P."/>
            <person name="Lin S."/>
            <person name="Lin Y."/>
            <person name="Liou J."/>
            <person name="Liu S."/>
            <person name="Hsing Y."/>
            <person name="Raghuvanshi S."/>
            <person name="Mohanty A."/>
            <person name="Bharti A.K."/>
            <person name="Gaur A."/>
            <person name="Gupta V."/>
            <person name="Kumar D."/>
            <person name="Ravi V."/>
            <person name="Vij S."/>
            <person name="Kapur A."/>
            <person name="Khurana P."/>
            <person name="Khurana P."/>
            <person name="Khurana J.P."/>
            <person name="Tyagi A.K."/>
            <person name="Gaikwad K."/>
            <person name="Singh A."/>
            <person name="Dalal V."/>
            <person name="Srivastava S."/>
            <person name="Dixit A."/>
            <person name="Pal A.K."/>
            <person name="Ghazi I.A."/>
            <person name="Yadav M."/>
            <person name="Pandit A."/>
            <person name="Bhargava A."/>
            <person name="Sureshbabu K."/>
            <person name="Batra K."/>
            <person name="Sharma T.R."/>
            <person name="Mohapatra T."/>
            <person name="Singh N.K."/>
            <person name="Messing J."/>
            <person name="Nelson A.B."/>
            <person name="Fuks G."/>
            <person name="Kavchok S."/>
            <person name="Keizer G."/>
            <person name="Linton E."/>
            <person name="Llaca V."/>
            <person name="Song R."/>
            <person name="Tanyolac B."/>
            <person name="Young S."/>
            <person name="Ho-Il K."/>
            <person name="Hahn J.H."/>
            <person name="Sangsakoo G."/>
            <person name="Vanavichit A."/>
            <person name="de Mattos Luiz.A.T."/>
            <person name="Zimmer P.D."/>
            <person name="Malone G."/>
            <person name="Dellagostin O."/>
            <person name="de Oliveira A.C."/>
            <person name="Bevan M."/>
            <person name="Bancroft I."/>
            <person name="Minx P."/>
            <person name="Cordum H."/>
            <person name="Wilson R."/>
            <person name="Cheng Z."/>
            <person name="Jin W."/>
            <person name="Jiang J."/>
            <person name="Leong S.A."/>
            <person name="Iwama H."/>
            <person name="Gojobori T."/>
            <person name="Itoh T."/>
            <person name="Niimura Y."/>
            <person name="Fujii Y."/>
            <person name="Habara T."/>
            <person name="Sakai H."/>
            <person name="Sato Y."/>
            <person name="Wilson G."/>
            <person name="Kumar K."/>
            <person name="McCouch S."/>
            <person name="Juretic N."/>
            <person name="Hoen D."/>
            <person name="Wright S."/>
            <person name="Bruskiewich R."/>
            <person name="Bureau T."/>
            <person name="Miyao A."/>
            <person name="Hirochika H."/>
            <person name="Nishikawa T."/>
            <person name="Kadowaki K."/>
            <person name="Sugiura M."/>
            <person name="Burr B."/>
            <person name="Sasaki T."/>
        </authorList>
    </citation>
    <scope>NUCLEOTIDE SEQUENCE [LARGE SCALE GENOMIC DNA]</scope>
    <source>
        <strain evidence="3">cv. Nipponbare</strain>
    </source>
</reference>
<protein>
    <submittedName>
        <fullName evidence="2">Uncharacterized protein</fullName>
    </submittedName>
</protein>
<feature type="region of interest" description="Disordered" evidence="1">
    <location>
        <begin position="216"/>
        <end position="247"/>
    </location>
</feature>
<feature type="compositionally biased region" description="Low complexity" evidence="1">
    <location>
        <begin position="71"/>
        <end position="80"/>
    </location>
</feature>
<evidence type="ECO:0000313" key="2">
    <source>
        <dbReference type="EMBL" id="BAD68598.1"/>
    </source>
</evidence>
<name>Q5VPM7_ORYSJ</name>
<feature type="region of interest" description="Disordered" evidence="1">
    <location>
        <begin position="35"/>
        <end position="119"/>
    </location>
</feature>
<sequence>MRDTKTRVQYTWLVKFHMAYDGVSPIPISRSLLPSASRTQVSGGSGAAQGTRRTSGSRRHRSTSPLPSPHLPSGLPSCPLDLSFPSPELVPSTSPSGGANDARGGAQARTPDHAARTRRPVRLRQGLSNWRGCSKGATAGETGKGAAAGEVAARAWRPARLRQRRGGRRGCRRGVSRSTIHAIFDGVLIMCNICFCQIDGCLVFLVLIGAPEGSETGDDLAPHQQSEAGAGGEVRGRGWGRSSPTRPRSALLPSLCVWDADSNLEGVQIWYEWLCKDYFLYEKVSYGN</sequence>
<gene>
    <name evidence="2" type="primary">P0566A10.14</name>
</gene>
<feature type="compositionally biased region" description="Gly residues" evidence="1">
    <location>
        <begin position="229"/>
        <end position="239"/>
    </location>
</feature>
<organism evidence="2 3">
    <name type="scientific">Oryza sativa subsp. japonica</name>
    <name type="common">Rice</name>
    <dbReference type="NCBI Taxonomy" id="39947"/>
    <lineage>
        <taxon>Eukaryota</taxon>
        <taxon>Viridiplantae</taxon>
        <taxon>Streptophyta</taxon>
        <taxon>Embryophyta</taxon>
        <taxon>Tracheophyta</taxon>
        <taxon>Spermatophyta</taxon>
        <taxon>Magnoliopsida</taxon>
        <taxon>Liliopsida</taxon>
        <taxon>Poales</taxon>
        <taxon>Poaceae</taxon>
        <taxon>BOP clade</taxon>
        <taxon>Oryzoideae</taxon>
        <taxon>Oryzeae</taxon>
        <taxon>Oryzinae</taxon>
        <taxon>Oryza</taxon>
        <taxon>Oryza sativa</taxon>
    </lineage>
</organism>
<accession>Q5VPM7</accession>
<dbReference type="EMBL" id="AP003630">
    <property type="protein sequence ID" value="BAD68598.1"/>
    <property type="molecule type" value="Genomic_DNA"/>
</dbReference>
<dbReference type="AlphaFoldDB" id="Q5VPM7"/>
<evidence type="ECO:0000256" key="1">
    <source>
        <dbReference type="SAM" id="MobiDB-lite"/>
    </source>
</evidence>
<dbReference type="Proteomes" id="UP000000763">
    <property type="component" value="Chromosome 6"/>
</dbReference>
<feature type="compositionally biased region" description="Low complexity" evidence="1">
    <location>
        <begin position="135"/>
        <end position="151"/>
    </location>
</feature>
<reference evidence="3" key="2">
    <citation type="journal article" date="2008" name="Nucleic Acids Res.">
        <title>The rice annotation project database (RAP-DB): 2008 update.</title>
        <authorList>
            <consortium name="The rice annotation project (RAP)"/>
        </authorList>
    </citation>
    <scope>GENOME REANNOTATION</scope>
    <source>
        <strain evidence="3">cv. Nipponbare</strain>
    </source>
</reference>
<feature type="region of interest" description="Disordered" evidence="1">
    <location>
        <begin position="132"/>
        <end position="151"/>
    </location>
</feature>
<proteinExistence type="predicted"/>
<evidence type="ECO:0000313" key="3">
    <source>
        <dbReference type="Proteomes" id="UP000000763"/>
    </source>
</evidence>